<evidence type="ECO:0000256" key="9">
    <source>
        <dbReference type="RuleBase" id="RU000461"/>
    </source>
</evidence>
<keyword evidence="6 8" id="KW-0408">Iron</keyword>
<keyword evidence="7 9" id="KW-0503">Monooxygenase</keyword>
<comment type="cofactor">
    <cofactor evidence="1 8">
        <name>heme</name>
        <dbReference type="ChEBI" id="CHEBI:30413"/>
    </cofactor>
</comment>
<dbReference type="GO" id="GO:0016705">
    <property type="term" value="F:oxidoreductase activity, acting on paired donors, with incorporation or reduction of molecular oxygen"/>
    <property type="evidence" value="ECO:0007669"/>
    <property type="project" value="InterPro"/>
</dbReference>
<evidence type="ECO:0000256" key="1">
    <source>
        <dbReference type="ARBA" id="ARBA00001971"/>
    </source>
</evidence>
<sequence>MIGSLKKYQPLADSRIRPFDEIPGPSGLHQLPYLGLLFQMKPFTKYSKHNMQQRVCSWTKTFGPICKQRLGREWYVFLTDPNDVEKVFRNDRKYPFRGALPLTKVYARRTRESPGLTALNNEEWFVLRKAAQRAILRQKAMNKYLPIISAVADDFVDKFRQEERIDNVLHHLMEFSTEGAGKLCFGVRLGCISKHDQTMQTKTMKHVETFLDCFGNQFYVMPWYKLFRSPFYKKYAKSADYLKSLTEKYIREHKERLQTGAAPELGPSLLSDLLADPQMSTADIQRTLMDVFVGGIDSTASNMTTLFYNLAKNTDKQDRLFEELERSVPKSGPIDDTAIGDLHYLKACIKESLRLVFPVPVGTARSLDKDITLRGFHIPAYTNIVFCSGITCSDSTYFDEPEQYIPERWLRDHDKYTPIHSFAYIPFGHGPRKCIGQTFAETEIRVCTAKILRNFRLTLPEGAHEITYKDKTFRTPVTPVTLLLQER</sequence>
<dbReference type="RefSeq" id="XP_022338229.1">
    <property type="nucleotide sequence ID" value="XM_022482521.1"/>
</dbReference>
<protein>
    <submittedName>
        <fullName evidence="11">Probable cytochrome P450 49a1 isoform X2</fullName>
    </submittedName>
</protein>
<evidence type="ECO:0000256" key="8">
    <source>
        <dbReference type="PIRSR" id="PIRSR602401-1"/>
    </source>
</evidence>
<name>A0A8B8EEY1_CRAVI</name>
<dbReference type="GO" id="GO:0005506">
    <property type="term" value="F:iron ion binding"/>
    <property type="evidence" value="ECO:0007669"/>
    <property type="project" value="InterPro"/>
</dbReference>
<dbReference type="SUPFAM" id="SSF48264">
    <property type="entry name" value="Cytochrome P450"/>
    <property type="match status" value="1"/>
</dbReference>
<keyword evidence="10" id="KW-1185">Reference proteome</keyword>
<keyword evidence="3 8" id="KW-0349">Heme</keyword>
<dbReference type="AlphaFoldDB" id="A0A8B8EEY1"/>
<dbReference type="InterPro" id="IPR001128">
    <property type="entry name" value="Cyt_P450"/>
</dbReference>
<reference evidence="11" key="1">
    <citation type="submission" date="2025-08" db="UniProtKB">
        <authorList>
            <consortium name="RefSeq"/>
        </authorList>
    </citation>
    <scope>IDENTIFICATION</scope>
    <source>
        <tissue evidence="11">Whole sample</tissue>
    </source>
</reference>
<keyword evidence="5 9" id="KW-0560">Oxidoreductase</keyword>
<dbReference type="Proteomes" id="UP000694844">
    <property type="component" value="Chromosome 5"/>
</dbReference>
<evidence type="ECO:0000313" key="10">
    <source>
        <dbReference type="Proteomes" id="UP000694844"/>
    </source>
</evidence>
<dbReference type="PANTHER" id="PTHR24279">
    <property type="entry name" value="CYTOCHROME P450"/>
    <property type="match status" value="1"/>
</dbReference>
<dbReference type="PRINTS" id="PR00385">
    <property type="entry name" value="P450"/>
</dbReference>
<evidence type="ECO:0000256" key="4">
    <source>
        <dbReference type="ARBA" id="ARBA00022723"/>
    </source>
</evidence>
<dbReference type="GO" id="GO:0004497">
    <property type="term" value="F:monooxygenase activity"/>
    <property type="evidence" value="ECO:0007669"/>
    <property type="project" value="UniProtKB-KW"/>
</dbReference>
<dbReference type="PANTHER" id="PTHR24279:SF120">
    <property type="entry name" value="CYTOCHROME P450"/>
    <property type="match status" value="1"/>
</dbReference>
<dbReference type="Pfam" id="PF00067">
    <property type="entry name" value="p450"/>
    <property type="match status" value="1"/>
</dbReference>
<evidence type="ECO:0000256" key="5">
    <source>
        <dbReference type="ARBA" id="ARBA00023002"/>
    </source>
</evidence>
<dbReference type="InterPro" id="IPR050479">
    <property type="entry name" value="CYP11_CYP27_families"/>
</dbReference>
<evidence type="ECO:0000256" key="3">
    <source>
        <dbReference type="ARBA" id="ARBA00022617"/>
    </source>
</evidence>
<dbReference type="InterPro" id="IPR036396">
    <property type="entry name" value="Cyt_P450_sf"/>
</dbReference>
<evidence type="ECO:0000256" key="7">
    <source>
        <dbReference type="ARBA" id="ARBA00023033"/>
    </source>
</evidence>
<gene>
    <name evidence="11" type="primary">LOC111133829</name>
</gene>
<dbReference type="GeneID" id="111133829"/>
<evidence type="ECO:0000256" key="2">
    <source>
        <dbReference type="ARBA" id="ARBA00010617"/>
    </source>
</evidence>
<dbReference type="PRINTS" id="PR00463">
    <property type="entry name" value="EP450I"/>
</dbReference>
<accession>A0A8B8EEY1</accession>
<dbReference type="OrthoDB" id="3945418at2759"/>
<dbReference type="InterPro" id="IPR017972">
    <property type="entry name" value="Cyt_P450_CS"/>
</dbReference>
<dbReference type="Gene3D" id="1.10.630.10">
    <property type="entry name" value="Cytochrome P450"/>
    <property type="match status" value="1"/>
</dbReference>
<comment type="similarity">
    <text evidence="2 9">Belongs to the cytochrome P450 family.</text>
</comment>
<evidence type="ECO:0000313" key="11">
    <source>
        <dbReference type="RefSeq" id="XP_022338229.1"/>
    </source>
</evidence>
<dbReference type="InterPro" id="IPR002401">
    <property type="entry name" value="Cyt_P450_E_grp-I"/>
</dbReference>
<dbReference type="GO" id="GO:0020037">
    <property type="term" value="F:heme binding"/>
    <property type="evidence" value="ECO:0007669"/>
    <property type="project" value="InterPro"/>
</dbReference>
<proteinExistence type="inferred from homology"/>
<organism evidence="10 11">
    <name type="scientific">Crassostrea virginica</name>
    <name type="common">Eastern oyster</name>
    <dbReference type="NCBI Taxonomy" id="6565"/>
    <lineage>
        <taxon>Eukaryota</taxon>
        <taxon>Metazoa</taxon>
        <taxon>Spiralia</taxon>
        <taxon>Lophotrochozoa</taxon>
        <taxon>Mollusca</taxon>
        <taxon>Bivalvia</taxon>
        <taxon>Autobranchia</taxon>
        <taxon>Pteriomorphia</taxon>
        <taxon>Ostreida</taxon>
        <taxon>Ostreoidea</taxon>
        <taxon>Ostreidae</taxon>
        <taxon>Crassostrea</taxon>
    </lineage>
</organism>
<keyword evidence="4 8" id="KW-0479">Metal-binding</keyword>
<dbReference type="CDD" id="cd11054">
    <property type="entry name" value="CYP24A1-like"/>
    <property type="match status" value="1"/>
</dbReference>
<dbReference type="PROSITE" id="PS00086">
    <property type="entry name" value="CYTOCHROME_P450"/>
    <property type="match status" value="1"/>
</dbReference>
<evidence type="ECO:0000256" key="6">
    <source>
        <dbReference type="ARBA" id="ARBA00023004"/>
    </source>
</evidence>
<feature type="binding site" description="axial binding residue" evidence="8">
    <location>
        <position position="434"/>
    </location>
    <ligand>
        <name>heme</name>
        <dbReference type="ChEBI" id="CHEBI:30413"/>
    </ligand>
    <ligandPart>
        <name>Fe</name>
        <dbReference type="ChEBI" id="CHEBI:18248"/>
    </ligandPart>
</feature>